<evidence type="ECO:0000256" key="9">
    <source>
        <dbReference type="ARBA" id="ARBA00030019"/>
    </source>
</evidence>
<protein>
    <recommendedName>
        <fullName evidence="2">Chaperone protein DnaK</fullName>
    </recommendedName>
    <alternativeName>
        <fullName evidence="3">Chaperone protein dnaK</fullName>
    </alternativeName>
    <alternativeName>
        <fullName evidence="11">HSP70</fullName>
    </alternativeName>
    <alternativeName>
        <fullName evidence="10">Heat shock 70 kDa protein</fullName>
    </alternativeName>
    <alternativeName>
        <fullName evidence="9">Heat shock protein 70</fullName>
    </alternativeName>
</protein>
<dbReference type="Gene3D" id="3.90.640.10">
    <property type="entry name" value="Actin, Chain A, domain 4"/>
    <property type="match status" value="1"/>
</dbReference>
<keyword evidence="8" id="KW-0143">Chaperone</keyword>
<dbReference type="Gene3D" id="2.60.34.10">
    <property type="entry name" value="Substrate Binding Domain Of DNAk, Chain A, domain 1"/>
    <property type="match status" value="1"/>
</dbReference>
<dbReference type="PANTHER" id="PTHR19375">
    <property type="entry name" value="HEAT SHOCK PROTEIN 70KDA"/>
    <property type="match status" value="1"/>
</dbReference>
<evidence type="ECO:0000256" key="13">
    <source>
        <dbReference type="SAM" id="Coils"/>
    </source>
</evidence>
<evidence type="ECO:0000313" key="14">
    <source>
        <dbReference type="EMBL" id="PZR10176.1"/>
    </source>
</evidence>
<dbReference type="FunFam" id="3.90.640.10:FF:000003">
    <property type="entry name" value="Molecular chaperone DnaK"/>
    <property type="match status" value="1"/>
</dbReference>
<evidence type="ECO:0000256" key="1">
    <source>
        <dbReference type="ARBA" id="ARBA00007381"/>
    </source>
</evidence>
<dbReference type="PROSITE" id="PS00297">
    <property type="entry name" value="HSP70_1"/>
    <property type="match status" value="1"/>
</dbReference>
<dbReference type="CDD" id="cd10234">
    <property type="entry name" value="ASKHA_NBD_HSP70_DnaK-like"/>
    <property type="match status" value="1"/>
</dbReference>
<name>A0A2W5TCL6_9BACT</name>
<organism evidence="14 15">
    <name type="scientific">Archangium gephyra</name>
    <dbReference type="NCBI Taxonomy" id="48"/>
    <lineage>
        <taxon>Bacteria</taxon>
        <taxon>Pseudomonadati</taxon>
        <taxon>Myxococcota</taxon>
        <taxon>Myxococcia</taxon>
        <taxon>Myxococcales</taxon>
        <taxon>Cystobacterineae</taxon>
        <taxon>Archangiaceae</taxon>
        <taxon>Archangium</taxon>
    </lineage>
</organism>
<keyword evidence="5 12" id="KW-0547">Nucleotide-binding</keyword>
<dbReference type="GO" id="GO:0005524">
    <property type="term" value="F:ATP binding"/>
    <property type="evidence" value="ECO:0007669"/>
    <property type="project" value="UniProtKB-KW"/>
</dbReference>
<evidence type="ECO:0000256" key="2">
    <source>
        <dbReference type="ARBA" id="ARBA00014415"/>
    </source>
</evidence>
<dbReference type="InterPro" id="IPR029047">
    <property type="entry name" value="HSP70_peptide-bd_sf"/>
</dbReference>
<evidence type="ECO:0000313" key="15">
    <source>
        <dbReference type="Proteomes" id="UP000249061"/>
    </source>
</evidence>
<comment type="similarity">
    <text evidence="1 12">Belongs to the heat shock protein 70 family.</text>
</comment>
<feature type="coiled-coil region" evidence="13">
    <location>
        <begin position="251"/>
        <end position="278"/>
    </location>
</feature>
<dbReference type="SUPFAM" id="SSF100920">
    <property type="entry name" value="Heat shock protein 70kD (HSP70), peptide-binding domain"/>
    <property type="match status" value="1"/>
</dbReference>
<dbReference type="FunFam" id="3.30.420.40:FF:000004">
    <property type="entry name" value="Molecular chaperone DnaK"/>
    <property type="match status" value="1"/>
</dbReference>
<evidence type="ECO:0000256" key="5">
    <source>
        <dbReference type="ARBA" id="ARBA00022741"/>
    </source>
</evidence>
<evidence type="ECO:0000256" key="6">
    <source>
        <dbReference type="ARBA" id="ARBA00022840"/>
    </source>
</evidence>
<keyword evidence="13" id="KW-0175">Coiled coil</keyword>
<proteinExistence type="inferred from homology"/>
<accession>A0A2W5TCL6</accession>
<evidence type="ECO:0000256" key="8">
    <source>
        <dbReference type="ARBA" id="ARBA00023186"/>
    </source>
</evidence>
<reference evidence="14 15" key="1">
    <citation type="submission" date="2017-08" db="EMBL/GenBank/DDBJ databases">
        <title>Infants hospitalized years apart are colonized by the same room-sourced microbial strains.</title>
        <authorList>
            <person name="Brooks B."/>
            <person name="Olm M.R."/>
            <person name="Firek B.A."/>
            <person name="Baker R."/>
            <person name="Thomas B.C."/>
            <person name="Morowitz M.J."/>
            <person name="Banfield J.F."/>
        </authorList>
    </citation>
    <scope>NUCLEOTIDE SEQUENCE [LARGE SCALE GENOMIC DNA]</scope>
    <source>
        <strain evidence="14">S2_003_000_R2_14</strain>
    </source>
</reference>
<keyword evidence="7" id="KW-0346">Stress response</keyword>
<keyword evidence="4" id="KW-0597">Phosphoprotein</keyword>
<dbReference type="InterPro" id="IPR043129">
    <property type="entry name" value="ATPase_NBD"/>
</dbReference>
<evidence type="ECO:0000256" key="4">
    <source>
        <dbReference type="ARBA" id="ARBA00022553"/>
    </source>
</evidence>
<evidence type="ECO:0000256" key="11">
    <source>
        <dbReference type="ARBA" id="ARBA00033103"/>
    </source>
</evidence>
<gene>
    <name evidence="14" type="ORF">DI536_20290</name>
</gene>
<evidence type="ECO:0000256" key="12">
    <source>
        <dbReference type="RuleBase" id="RU003322"/>
    </source>
</evidence>
<evidence type="ECO:0000256" key="7">
    <source>
        <dbReference type="ARBA" id="ARBA00023016"/>
    </source>
</evidence>
<dbReference type="GO" id="GO:0140662">
    <property type="term" value="F:ATP-dependent protein folding chaperone"/>
    <property type="evidence" value="ECO:0007669"/>
    <property type="project" value="InterPro"/>
</dbReference>
<dbReference type="InterPro" id="IPR018181">
    <property type="entry name" value="Heat_shock_70_CS"/>
</dbReference>
<dbReference type="Proteomes" id="UP000249061">
    <property type="component" value="Unassembled WGS sequence"/>
</dbReference>
<dbReference type="PRINTS" id="PR00301">
    <property type="entry name" value="HEATSHOCK70"/>
</dbReference>
<dbReference type="PROSITE" id="PS01036">
    <property type="entry name" value="HSP70_3"/>
    <property type="match status" value="1"/>
</dbReference>
<comment type="caution">
    <text evidence="14">The sequence shown here is derived from an EMBL/GenBank/DDBJ whole genome shotgun (WGS) entry which is preliminary data.</text>
</comment>
<keyword evidence="6 12" id="KW-0067">ATP-binding</keyword>
<evidence type="ECO:0000256" key="10">
    <source>
        <dbReference type="ARBA" id="ARBA00030945"/>
    </source>
</evidence>
<evidence type="ECO:0000256" key="3">
    <source>
        <dbReference type="ARBA" id="ARBA00017249"/>
    </source>
</evidence>
<dbReference type="AlphaFoldDB" id="A0A2W5TCL6"/>
<dbReference type="EMBL" id="QFQP01000018">
    <property type="protein sequence ID" value="PZR10176.1"/>
    <property type="molecule type" value="Genomic_DNA"/>
</dbReference>
<dbReference type="Gene3D" id="3.30.420.40">
    <property type="match status" value="2"/>
</dbReference>
<dbReference type="NCBIfam" id="NF001413">
    <property type="entry name" value="PRK00290.1"/>
    <property type="match status" value="1"/>
</dbReference>
<dbReference type="SUPFAM" id="SSF53067">
    <property type="entry name" value="Actin-like ATPase domain"/>
    <property type="match status" value="2"/>
</dbReference>
<dbReference type="PROSITE" id="PS00329">
    <property type="entry name" value="HSP70_2"/>
    <property type="match status" value="1"/>
</dbReference>
<dbReference type="Pfam" id="PF00012">
    <property type="entry name" value="HSP70"/>
    <property type="match status" value="1"/>
</dbReference>
<dbReference type="InterPro" id="IPR013126">
    <property type="entry name" value="Hsp_70_fam"/>
</dbReference>
<sequence>MGADREPVIGIDLGTTNSVVATVQSGSPVVIRGRSGVNLLPSVVALARSGKLLVGQIAKRQAITNPTDTVYASKRLIGRKFSSQQVQASLGGLPYVVEAGDHDDIRVKLGDRRYSLPELSAMVLKELKLDAEAFFGKPVKKAIITVPAYFNDGQRQATKDAGRIAGLEVLRIINEPTAAALAYGFGKNVNGKIAVFDLGGGTFDISVLEIGNGVFDVIATGGDTFLGGEDFDNRIIDWLAQEFEREHKIDLRKDRMALQRLKDAAEKAKIELSTTRETQVNLPFVSTPPGGGSALHLQKALNRDQLEALTADLVQRTVTHCEQVLEEARVKPIDLREMILVGGMTRMPAVQEAVKHYFRRDPSKGVHPDEVVALGAAVQAEALTNEATDVVLLDVTPQSLGVAIAGGYVRRLIPKNTTVPTAVTEIFNTSRDNQTTVKIMVLQGESDLAHENELLGEFILTGLRLAKRGEVEIDVNFEINSEGLVSVSARDRETGQQQSIQVTASGGLTQDELKKILDEQADMLLEARAEEEVRARHAELTSLMSEVNELIPQLQKATQGTDFGGDALSKAKAALEQAAVAVKSHDLKVVTGSIDALTRTVSLFKGVLQRIGR</sequence>